<sequence>MGIVQLLSDAGVDLATKETLLSYLQVSSTELDDIIRKIIRKSQEVIEKHDYLSPGLTGCQK</sequence>
<dbReference type="RefSeq" id="WP_146308506.1">
    <property type="nucleotide sequence ID" value="NZ_VOHS01000087.1"/>
</dbReference>
<organism evidence="1 2">
    <name type="scientific">Chitinophaga pinensis</name>
    <dbReference type="NCBI Taxonomy" id="79329"/>
    <lineage>
        <taxon>Bacteria</taxon>
        <taxon>Pseudomonadati</taxon>
        <taxon>Bacteroidota</taxon>
        <taxon>Chitinophagia</taxon>
        <taxon>Chitinophagales</taxon>
        <taxon>Chitinophagaceae</taxon>
        <taxon>Chitinophaga</taxon>
    </lineage>
</organism>
<accession>A0A5C6LKY9</accession>
<reference evidence="1 2" key="1">
    <citation type="submission" date="2019-08" db="EMBL/GenBank/DDBJ databases">
        <title>Whole genome sequencing of chitin degrading bacteria Chitinophaga pinensis YS16.</title>
        <authorList>
            <person name="Singh R.P."/>
            <person name="Manchanda G."/>
            <person name="Maurya I.K."/>
            <person name="Joshi N.K."/>
            <person name="Srivastava A.K."/>
        </authorList>
    </citation>
    <scope>NUCLEOTIDE SEQUENCE [LARGE SCALE GENOMIC DNA]</scope>
    <source>
        <strain evidence="1 2">YS-16</strain>
    </source>
</reference>
<protein>
    <submittedName>
        <fullName evidence="1">Uncharacterized protein</fullName>
    </submittedName>
</protein>
<evidence type="ECO:0000313" key="2">
    <source>
        <dbReference type="Proteomes" id="UP000318815"/>
    </source>
</evidence>
<dbReference type="AlphaFoldDB" id="A0A5C6LKY9"/>
<gene>
    <name evidence="1" type="ORF">FEF09_29825</name>
</gene>
<evidence type="ECO:0000313" key="1">
    <source>
        <dbReference type="EMBL" id="TWV89603.1"/>
    </source>
</evidence>
<dbReference type="Proteomes" id="UP000318815">
    <property type="component" value="Unassembled WGS sequence"/>
</dbReference>
<name>A0A5C6LKY9_9BACT</name>
<comment type="caution">
    <text evidence="1">The sequence shown here is derived from an EMBL/GenBank/DDBJ whole genome shotgun (WGS) entry which is preliminary data.</text>
</comment>
<proteinExistence type="predicted"/>
<keyword evidence="2" id="KW-1185">Reference proteome</keyword>
<dbReference type="EMBL" id="VOHS01000087">
    <property type="protein sequence ID" value="TWV89603.1"/>
    <property type="molecule type" value="Genomic_DNA"/>
</dbReference>